<reference evidence="1" key="1">
    <citation type="submission" date="2021-02" db="EMBL/GenBank/DDBJ databases">
        <authorList>
            <person name="Dougan E. K."/>
            <person name="Rhodes N."/>
            <person name="Thang M."/>
            <person name="Chan C."/>
        </authorList>
    </citation>
    <scope>NUCLEOTIDE SEQUENCE</scope>
</reference>
<dbReference type="AlphaFoldDB" id="A0A813LZ94"/>
<protein>
    <submittedName>
        <fullName evidence="1">Uncharacterized protein</fullName>
    </submittedName>
</protein>
<accession>A0A813LZ94</accession>
<evidence type="ECO:0000313" key="2">
    <source>
        <dbReference type="Proteomes" id="UP000626109"/>
    </source>
</evidence>
<name>A0A813LZ94_POLGL</name>
<sequence>MLAVGANPDCEHAANAINENTVSLYKVAKKFYLHYLSPSQVSQPANIQRSYLYVFETSNYSSYHFISVCTAGFTVASMNQTGGRIALYVVALQTLMPRLYGDFNFLGKSETAADAANAINENTVRPYEVAKKFYLHYLTPSQVSQPANIERSYLYVFETSNFSSYHFISVCTAGCTVSSLNQTGGRIALYVAALQKLMPRLYGDFKFLGKSKTAAECMQASNLVNTANATVLTLLGTHHFPGVKSVGLFEALEKGDDSLTYLYVFRNKMWNETTQWWI</sequence>
<organism evidence="1 2">
    <name type="scientific">Polarella glacialis</name>
    <name type="common">Dinoflagellate</name>
    <dbReference type="NCBI Taxonomy" id="89957"/>
    <lineage>
        <taxon>Eukaryota</taxon>
        <taxon>Sar</taxon>
        <taxon>Alveolata</taxon>
        <taxon>Dinophyceae</taxon>
        <taxon>Suessiales</taxon>
        <taxon>Suessiaceae</taxon>
        <taxon>Polarella</taxon>
    </lineage>
</organism>
<evidence type="ECO:0000313" key="1">
    <source>
        <dbReference type="EMBL" id="CAE8743708.1"/>
    </source>
</evidence>
<comment type="caution">
    <text evidence="1">The sequence shown here is derived from an EMBL/GenBank/DDBJ whole genome shotgun (WGS) entry which is preliminary data.</text>
</comment>
<dbReference type="Proteomes" id="UP000626109">
    <property type="component" value="Unassembled WGS sequence"/>
</dbReference>
<proteinExistence type="predicted"/>
<dbReference type="EMBL" id="CAJNNW010037669">
    <property type="protein sequence ID" value="CAE8743708.1"/>
    <property type="molecule type" value="Genomic_DNA"/>
</dbReference>
<gene>
    <name evidence="1" type="ORF">PGLA2088_LOCUS51535</name>
</gene>